<feature type="compositionally biased region" description="Polar residues" evidence="1">
    <location>
        <begin position="179"/>
        <end position="195"/>
    </location>
</feature>
<dbReference type="NCBIfam" id="TIGR03882">
    <property type="entry name" value="cyclo_dehyd_2"/>
    <property type="match status" value="1"/>
</dbReference>
<name>A0ABP6Z3Z7_9ACTN</name>
<comment type="caution">
    <text evidence="2">The sequence shown here is derived from an EMBL/GenBank/DDBJ whole genome shotgun (WGS) entry which is preliminary data.</text>
</comment>
<dbReference type="InterPro" id="IPR022291">
    <property type="entry name" value="Bacteriocin_synth_cyclodeHase"/>
</dbReference>
<dbReference type="EMBL" id="BAABCE010000033">
    <property type="protein sequence ID" value="GAA3594152.1"/>
    <property type="molecule type" value="Genomic_DNA"/>
</dbReference>
<feature type="region of interest" description="Disordered" evidence="1">
    <location>
        <begin position="173"/>
        <end position="195"/>
    </location>
</feature>
<evidence type="ECO:0000313" key="3">
    <source>
        <dbReference type="Proteomes" id="UP001500707"/>
    </source>
</evidence>
<reference evidence="3" key="1">
    <citation type="journal article" date="2019" name="Int. J. Syst. Evol. Microbiol.">
        <title>The Global Catalogue of Microorganisms (GCM) 10K type strain sequencing project: providing services to taxonomists for standard genome sequencing and annotation.</title>
        <authorList>
            <consortium name="The Broad Institute Genomics Platform"/>
            <consortium name="The Broad Institute Genome Sequencing Center for Infectious Disease"/>
            <person name="Wu L."/>
            <person name="Ma J."/>
        </authorList>
    </citation>
    <scope>NUCLEOTIDE SEQUENCE [LARGE SCALE GENOMIC DNA]</scope>
    <source>
        <strain evidence="3">JCM 17656</strain>
    </source>
</reference>
<sequence length="195" mass="21023">MVSRHRGFSSWPEARCHVVTCAREDVHFFREVDAFAFEWSLTWAPLVLTPRGVRLGPVVAPGGSACYHCFLRRWLQHDKEIGDTRARLRSVADDALRTVSGWLPSDVLIAGGLTETLAAVVDTEATKGAGVLNGTVTSYDGISGKLSRDTVIGVHACPRCRKRSDRNTDTWAGLAREFPSTSAGASGPPTSLAAS</sequence>
<organism evidence="2 3">
    <name type="scientific">Streptomyces osmaniensis</name>
    <dbReference type="NCBI Taxonomy" id="593134"/>
    <lineage>
        <taxon>Bacteria</taxon>
        <taxon>Bacillati</taxon>
        <taxon>Actinomycetota</taxon>
        <taxon>Actinomycetes</taxon>
        <taxon>Kitasatosporales</taxon>
        <taxon>Streptomycetaceae</taxon>
        <taxon>Streptomyces</taxon>
    </lineage>
</organism>
<evidence type="ECO:0008006" key="4">
    <source>
        <dbReference type="Google" id="ProtNLM"/>
    </source>
</evidence>
<evidence type="ECO:0000313" key="2">
    <source>
        <dbReference type="EMBL" id="GAA3594152.1"/>
    </source>
</evidence>
<proteinExistence type="predicted"/>
<evidence type="ECO:0000256" key="1">
    <source>
        <dbReference type="SAM" id="MobiDB-lite"/>
    </source>
</evidence>
<gene>
    <name evidence="2" type="ORF">GCM10022295_89470</name>
</gene>
<dbReference type="Gene3D" id="3.40.50.720">
    <property type="entry name" value="NAD(P)-binding Rossmann-like Domain"/>
    <property type="match status" value="1"/>
</dbReference>
<protein>
    <recommendedName>
        <fullName evidence="4">TOMM leader peptide-binding protein</fullName>
    </recommendedName>
</protein>
<dbReference type="Proteomes" id="UP001500707">
    <property type="component" value="Unassembled WGS sequence"/>
</dbReference>
<keyword evidence="3" id="KW-1185">Reference proteome</keyword>
<accession>A0ABP6Z3Z7</accession>